<gene>
    <name evidence="4" type="ORF">QE152_g25546</name>
</gene>
<dbReference type="InterPro" id="IPR009057">
    <property type="entry name" value="Homeodomain-like_sf"/>
</dbReference>
<reference evidence="4 5" key="1">
    <citation type="journal article" date="2024" name="BMC Genomics">
        <title>De novo assembly and annotation of Popillia japonica's genome with initial clues to its potential as an invasive pest.</title>
        <authorList>
            <person name="Cucini C."/>
            <person name="Boschi S."/>
            <person name="Funari R."/>
            <person name="Cardaioli E."/>
            <person name="Iannotti N."/>
            <person name="Marturano G."/>
            <person name="Paoli F."/>
            <person name="Bruttini M."/>
            <person name="Carapelli A."/>
            <person name="Frati F."/>
            <person name="Nardi F."/>
        </authorList>
    </citation>
    <scope>NUCLEOTIDE SEQUENCE [LARGE SCALE GENOMIC DNA]</scope>
    <source>
        <strain evidence="4">DMR45628</strain>
    </source>
</reference>
<dbReference type="Gene3D" id="1.10.10.60">
    <property type="entry name" value="Homeodomain-like"/>
    <property type="match status" value="1"/>
</dbReference>
<name>A0AAW1K164_POPJA</name>
<evidence type="ECO:0000259" key="3">
    <source>
        <dbReference type="Pfam" id="PF05225"/>
    </source>
</evidence>
<proteinExistence type="predicted"/>
<evidence type="ECO:0000313" key="4">
    <source>
        <dbReference type="EMBL" id="KAK9711228.1"/>
    </source>
</evidence>
<comment type="caution">
    <text evidence="4">The sequence shown here is derived from an EMBL/GenBank/DDBJ whole genome shotgun (WGS) entry which is preliminary data.</text>
</comment>
<organism evidence="4 5">
    <name type="scientific">Popillia japonica</name>
    <name type="common">Japanese beetle</name>
    <dbReference type="NCBI Taxonomy" id="7064"/>
    <lineage>
        <taxon>Eukaryota</taxon>
        <taxon>Metazoa</taxon>
        <taxon>Ecdysozoa</taxon>
        <taxon>Arthropoda</taxon>
        <taxon>Hexapoda</taxon>
        <taxon>Insecta</taxon>
        <taxon>Pterygota</taxon>
        <taxon>Neoptera</taxon>
        <taxon>Endopterygota</taxon>
        <taxon>Coleoptera</taxon>
        <taxon>Polyphaga</taxon>
        <taxon>Scarabaeiformia</taxon>
        <taxon>Scarabaeidae</taxon>
        <taxon>Rutelinae</taxon>
        <taxon>Popillia</taxon>
    </lineage>
</organism>
<dbReference type="InterPro" id="IPR007889">
    <property type="entry name" value="HTH_Psq"/>
</dbReference>
<sequence>MLVSEDFAGDITKADYVLHNFVCRRDVYNFGDSLLYPIRGLDARECVNKRRKTWNRDALLGAIVAIKNKEIGYLKASREFGVPKSTLELYCKLNSPIEEAVEKQLGREAVLPPELEEELTNYCLEWFDHFLLYTKPREDDPAVLILDGHFSYTRNLDVIKKARETNVATVCLPPHSTHKLQPLDLTFMAPFKTYYCQQVESWVKNSRGRIVSAYQISMLMGQAFQKAATMEVYYDFAIHEKHETELRNLDILLPSTSRNSDNADVVEEESSNAYLQINKARQGTIHKKIILNQ</sequence>
<keyword evidence="5" id="KW-1185">Reference proteome</keyword>
<keyword evidence="4" id="KW-0255">Endonuclease</keyword>
<feature type="domain" description="HTH psq-type" evidence="3">
    <location>
        <begin position="56"/>
        <end position="92"/>
    </location>
</feature>
<feature type="domain" description="DDE-1" evidence="2">
    <location>
        <begin position="123"/>
        <end position="212"/>
    </location>
</feature>
<dbReference type="SUPFAM" id="SSF46689">
    <property type="entry name" value="Homeodomain-like"/>
    <property type="match status" value="1"/>
</dbReference>
<dbReference type="GO" id="GO:0004519">
    <property type="term" value="F:endonuclease activity"/>
    <property type="evidence" value="ECO:0007669"/>
    <property type="project" value="UniProtKB-KW"/>
</dbReference>
<dbReference type="Pfam" id="PF03184">
    <property type="entry name" value="DDE_1"/>
    <property type="match status" value="1"/>
</dbReference>
<evidence type="ECO:0000256" key="1">
    <source>
        <dbReference type="ARBA" id="ARBA00004123"/>
    </source>
</evidence>
<dbReference type="GO" id="GO:0005634">
    <property type="term" value="C:nucleus"/>
    <property type="evidence" value="ECO:0007669"/>
    <property type="project" value="UniProtKB-SubCell"/>
</dbReference>
<dbReference type="EMBL" id="JASPKY010000283">
    <property type="protein sequence ID" value="KAK9711228.1"/>
    <property type="molecule type" value="Genomic_DNA"/>
</dbReference>
<dbReference type="AlphaFoldDB" id="A0AAW1K164"/>
<dbReference type="Pfam" id="PF05225">
    <property type="entry name" value="HTH_psq"/>
    <property type="match status" value="1"/>
</dbReference>
<comment type="subcellular location">
    <subcellularLocation>
        <location evidence="1">Nucleus</location>
    </subcellularLocation>
</comment>
<dbReference type="Proteomes" id="UP001458880">
    <property type="component" value="Unassembled WGS sequence"/>
</dbReference>
<evidence type="ECO:0000313" key="5">
    <source>
        <dbReference type="Proteomes" id="UP001458880"/>
    </source>
</evidence>
<dbReference type="InterPro" id="IPR004875">
    <property type="entry name" value="DDE_SF_endonuclease_dom"/>
</dbReference>
<evidence type="ECO:0000259" key="2">
    <source>
        <dbReference type="Pfam" id="PF03184"/>
    </source>
</evidence>
<protein>
    <submittedName>
        <fullName evidence="4">DDE superfamily endonuclease</fullName>
    </submittedName>
</protein>
<keyword evidence="4" id="KW-0540">Nuclease</keyword>
<accession>A0AAW1K164</accession>
<keyword evidence="4" id="KW-0378">Hydrolase</keyword>
<dbReference type="GO" id="GO:0003677">
    <property type="term" value="F:DNA binding"/>
    <property type="evidence" value="ECO:0007669"/>
    <property type="project" value="InterPro"/>
</dbReference>